<dbReference type="OrthoDB" id="3471498at2"/>
<dbReference type="PANTHER" id="PTHR38011:SF11">
    <property type="entry name" value="2,5-DIAMINO-6-RIBOSYLAMINO-4(3H)-PYRIMIDINONE 5'-PHOSPHATE REDUCTASE"/>
    <property type="match status" value="1"/>
</dbReference>
<dbReference type="InterPro" id="IPR024072">
    <property type="entry name" value="DHFR-like_dom_sf"/>
</dbReference>
<dbReference type="RefSeq" id="WP_131517755.1">
    <property type="nucleotide sequence ID" value="NZ_SJKD01000009.1"/>
</dbReference>
<gene>
    <name evidence="2" type="ORF">E0H75_33675</name>
</gene>
<dbReference type="Pfam" id="PF01872">
    <property type="entry name" value="RibD_C"/>
    <property type="match status" value="1"/>
</dbReference>
<comment type="caution">
    <text evidence="2">The sequence shown here is derived from an EMBL/GenBank/DDBJ whole genome shotgun (WGS) entry which is preliminary data.</text>
</comment>
<dbReference type="Gene3D" id="3.40.430.10">
    <property type="entry name" value="Dihydrofolate Reductase, subunit A"/>
    <property type="match status" value="1"/>
</dbReference>
<protein>
    <submittedName>
        <fullName evidence="2">Reductase</fullName>
    </submittedName>
</protein>
<dbReference type="PANTHER" id="PTHR38011">
    <property type="entry name" value="DIHYDROFOLATE REDUCTASE FAMILY PROTEIN (AFU_ORTHOLOGUE AFUA_8G06820)"/>
    <property type="match status" value="1"/>
</dbReference>
<feature type="domain" description="Bacterial bifunctional deaminase-reductase C-terminal" evidence="1">
    <location>
        <begin position="4"/>
        <end position="171"/>
    </location>
</feature>
<evidence type="ECO:0000313" key="2">
    <source>
        <dbReference type="EMBL" id="TCC44524.1"/>
    </source>
</evidence>
<dbReference type="InterPro" id="IPR050765">
    <property type="entry name" value="Riboflavin_Biosynth_HTPR"/>
</dbReference>
<sequence length="189" mass="20345">MRRLIFQEYVTLDGYAAGPDGGLEFFDTIAGQSDTDNLALLDNVDTMVLGAETYRLFAAFWPTAASAGELIAQKLNALHLVVVSTTLESAPWGAYEPGLVVRDLDAVRAIKAEQDGKDLILWGSITLFHSLLHAGLVDEVQLRICPILLGAGKSAFPVGGQPVDLDLIEAKPWAKGGVLLRYQPANSPR</sequence>
<organism evidence="2 3">
    <name type="scientific">Kribbella capetownensis</name>
    <dbReference type="NCBI Taxonomy" id="1572659"/>
    <lineage>
        <taxon>Bacteria</taxon>
        <taxon>Bacillati</taxon>
        <taxon>Actinomycetota</taxon>
        <taxon>Actinomycetes</taxon>
        <taxon>Propionibacteriales</taxon>
        <taxon>Kribbellaceae</taxon>
        <taxon>Kribbella</taxon>
    </lineage>
</organism>
<dbReference type="EMBL" id="SJKD01000009">
    <property type="protein sequence ID" value="TCC44524.1"/>
    <property type="molecule type" value="Genomic_DNA"/>
</dbReference>
<dbReference type="GO" id="GO:0009231">
    <property type="term" value="P:riboflavin biosynthetic process"/>
    <property type="evidence" value="ECO:0007669"/>
    <property type="project" value="InterPro"/>
</dbReference>
<dbReference type="AlphaFoldDB" id="A0A4R0JFX9"/>
<dbReference type="SUPFAM" id="SSF53597">
    <property type="entry name" value="Dihydrofolate reductase-like"/>
    <property type="match status" value="1"/>
</dbReference>
<accession>A0A4R0JFX9</accession>
<reference evidence="2 3" key="1">
    <citation type="submission" date="2019-02" db="EMBL/GenBank/DDBJ databases">
        <title>Kribbella capetownensis sp. nov. and Kribbella speibonae sp. nov., isolated from soil.</title>
        <authorList>
            <person name="Curtis S.M."/>
            <person name="Norton I."/>
            <person name="Everest G.J."/>
            <person name="Meyers P.R."/>
        </authorList>
    </citation>
    <scope>NUCLEOTIDE SEQUENCE [LARGE SCALE GENOMIC DNA]</scope>
    <source>
        <strain evidence="2 3">YM53</strain>
    </source>
</reference>
<proteinExistence type="predicted"/>
<dbReference type="GO" id="GO:0008703">
    <property type="term" value="F:5-amino-6-(5-phosphoribosylamino)uracil reductase activity"/>
    <property type="evidence" value="ECO:0007669"/>
    <property type="project" value="InterPro"/>
</dbReference>
<name>A0A4R0JFX9_9ACTN</name>
<dbReference type="InterPro" id="IPR002734">
    <property type="entry name" value="RibDG_C"/>
</dbReference>
<evidence type="ECO:0000313" key="3">
    <source>
        <dbReference type="Proteomes" id="UP000293342"/>
    </source>
</evidence>
<evidence type="ECO:0000259" key="1">
    <source>
        <dbReference type="Pfam" id="PF01872"/>
    </source>
</evidence>
<dbReference type="Proteomes" id="UP000293342">
    <property type="component" value="Unassembled WGS sequence"/>
</dbReference>
<keyword evidence="3" id="KW-1185">Reference proteome</keyword>